<protein>
    <submittedName>
        <fullName evidence="1">Uncharacterized protein</fullName>
    </submittedName>
</protein>
<evidence type="ECO:0000313" key="2">
    <source>
        <dbReference type="Proteomes" id="UP000319865"/>
    </source>
</evidence>
<dbReference type="OrthoDB" id="4936077at2"/>
<gene>
    <name evidence="1" type="ORF">FHU33_1067</name>
</gene>
<dbReference type="AlphaFoldDB" id="A0A543PCE0"/>
<organism evidence="1 2">
    <name type="scientific">Blastococcus colisei</name>
    <dbReference type="NCBI Taxonomy" id="1564162"/>
    <lineage>
        <taxon>Bacteria</taxon>
        <taxon>Bacillati</taxon>
        <taxon>Actinomycetota</taxon>
        <taxon>Actinomycetes</taxon>
        <taxon>Geodermatophilales</taxon>
        <taxon>Geodermatophilaceae</taxon>
        <taxon>Blastococcus</taxon>
    </lineage>
</organism>
<evidence type="ECO:0000313" key="1">
    <source>
        <dbReference type="EMBL" id="TQN41690.1"/>
    </source>
</evidence>
<comment type="caution">
    <text evidence="1">The sequence shown here is derived from an EMBL/GenBank/DDBJ whole genome shotgun (WGS) entry which is preliminary data.</text>
</comment>
<dbReference type="RefSeq" id="WP_142024408.1">
    <property type="nucleotide sequence ID" value="NZ_VFQE01000001.1"/>
</dbReference>
<dbReference type="Proteomes" id="UP000319865">
    <property type="component" value="Unassembled WGS sequence"/>
</dbReference>
<accession>A0A543PCE0</accession>
<keyword evidence="2" id="KW-1185">Reference proteome</keyword>
<name>A0A543PCE0_9ACTN</name>
<proteinExistence type="predicted"/>
<reference evidence="1 2" key="1">
    <citation type="submission" date="2019-06" db="EMBL/GenBank/DDBJ databases">
        <title>Sequencing the genomes of 1000 actinobacteria strains.</title>
        <authorList>
            <person name="Klenk H.-P."/>
        </authorList>
    </citation>
    <scope>NUCLEOTIDE SEQUENCE [LARGE SCALE GENOMIC DNA]</scope>
    <source>
        <strain evidence="1 2">DSM 46837</strain>
    </source>
</reference>
<sequence>MRGLSLRRACSDLSDLILSATATTQGLVGFGWAPRPDAPSTYPDLVAAVERSVRTGEPLPVSDENSESVIYAHPDVNLALRYWHDVSHVLRGLDFTPPQELQLAQVHLRVLEIAGYDEETLVWRLLRADLVGQVYLSAVGKRFPADQAAFVQRCLERGLEAAVLAELGGEVTPQRLTLPPSGVVAA</sequence>
<dbReference type="EMBL" id="VFQE01000001">
    <property type="protein sequence ID" value="TQN41690.1"/>
    <property type="molecule type" value="Genomic_DNA"/>
</dbReference>